<gene>
    <name evidence="2" type="ORF">HGP29_26950</name>
</gene>
<dbReference type="AlphaFoldDB" id="A0A7X8SR57"/>
<dbReference type="EMBL" id="JABAIL010000016">
    <property type="protein sequence ID" value="NLR94873.1"/>
    <property type="molecule type" value="Genomic_DNA"/>
</dbReference>
<proteinExistence type="predicted"/>
<reference evidence="2 3" key="1">
    <citation type="submission" date="2020-04" db="EMBL/GenBank/DDBJ databases">
        <title>Flammeovirga sp. SR4, a novel species isolated from seawater.</title>
        <authorList>
            <person name="Wang X."/>
        </authorList>
    </citation>
    <scope>NUCLEOTIDE SEQUENCE [LARGE SCALE GENOMIC DNA]</scope>
    <source>
        <strain evidence="2 3">SR4</strain>
    </source>
</reference>
<comment type="caution">
    <text evidence="2">The sequence shown here is derived from an EMBL/GenBank/DDBJ whole genome shotgun (WGS) entry which is preliminary data.</text>
</comment>
<dbReference type="RefSeq" id="WP_168885582.1">
    <property type="nucleotide sequence ID" value="NZ_JABAIL010000016.1"/>
</dbReference>
<protein>
    <submittedName>
        <fullName evidence="2">Uncharacterized protein</fullName>
    </submittedName>
</protein>
<keyword evidence="3" id="KW-1185">Reference proteome</keyword>
<name>A0A7X8SR57_9BACT</name>
<dbReference type="Proteomes" id="UP000585050">
    <property type="component" value="Unassembled WGS sequence"/>
</dbReference>
<evidence type="ECO:0000313" key="2">
    <source>
        <dbReference type="EMBL" id="NLR94873.1"/>
    </source>
</evidence>
<organism evidence="2 3">
    <name type="scientific">Flammeovirga agarivorans</name>
    <dbReference type="NCBI Taxonomy" id="2726742"/>
    <lineage>
        <taxon>Bacteria</taxon>
        <taxon>Pseudomonadati</taxon>
        <taxon>Bacteroidota</taxon>
        <taxon>Cytophagia</taxon>
        <taxon>Cytophagales</taxon>
        <taxon>Flammeovirgaceae</taxon>
        <taxon>Flammeovirga</taxon>
    </lineage>
</organism>
<sequence length="152" mass="15446">MVTTVKSHYRKSASGKMSVVKSHKRSKKSLKERAKGMYTKAKGAVGKAGAFAGKHKRKIAGGIGAAAALGAAAYGANKRYGLSGKALSSAFSAKAAGKGRFGTAVSAAKGAGRGLTKGIAGDVKSGYGKVRGAARGAKLSYLKKKRASRNKK</sequence>
<feature type="region of interest" description="Disordered" evidence="1">
    <location>
        <begin position="1"/>
        <end position="34"/>
    </location>
</feature>
<evidence type="ECO:0000256" key="1">
    <source>
        <dbReference type="SAM" id="MobiDB-lite"/>
    </source>
</evidence>
<accession>A0A7X8SR57</accession>
<evidence type="ECO:0000313" key="3">
    <source>
        <dbReference type="Proteomes" id="UP000585050"/>
    </source>
</evidence>